<evidence type="ECO:0000313" key="1">
    <source>
        <dbReference type="EMBL" id="GAA4408281.1"/>
    </source>
</evidence>
<gene>
    <name evidence="1" type="ORF">GCM10023187_29920</name>
</gene>
<name>A0ABP8KKW0_9BACT</name>
<dbReference type="EMBL" id="BAABHB010000005">
    <property type="protein sequence ID" value="GAA4408281.1"/>
    <property type="molecule type" value="Genomic_DNA"/>
</dbReference>
<sequence>MEAAKSKIINLLQNLASRFPHMSFIYGYDALVDQHIVEVAPAELYESDEYLEAEGDTVVEFIKEFPGEGLLFTCNNPYIRTPTPIFTAVAETHELSTPTMGAGDIYACLEQSQLVSYGLKGLQTVSNKSKDQLEAGDYKYAMAA</sequence>
<evidence type="ECO:0000313" key="2">
    <source>
        <dbReference type="Proteomes" id="UP001500936"/>
    </source>
</evidence>
<dbReference type="Proteomes" id="UP001500936">
    <property type="component" value="Unassembled WGS sequence"/>
</dbReference>
<proteinExistence type="predicted"/>
<accession>A0ABP8KKW0</accession>
<reference evidence="2" key="1">
    <citation type="journal article" date="2019" name="Int. J. Syst. Evol. Microbiol.">
        <title>The Global Catalogue of Microorganisms (GCM) 10K type strain sequencing project: providing services to taxonomists for standard genome sequencing and annotation.</title>
        <authorList>
            <consortium name="The Broad Institute Genomics Platform"/>
            <consortium name="The Broad Institute Genome Sequencing Center for Infectious Disease"/>
            <person name="Wu L."/>
            <person name="Ma J."/>
        </authorList>
    </citation>
    <scope>NUCLEOTIDE SEQUENCE [LARGE SCALE GENOMIC DNA]</scope>
    <source>
        <strain evidence="2">JCM 17925</strain>
    </source>
</reference>
<comment type="caution">
    <text evidence="1">The sequence shown here is derived from an EMBL/GenBank/DDBJ whole genome shotgun (WGS) entry which is preliminary data.</text>
</comment>
<keyword evidence="2" id="KW-1185">Reference proteome</keyword>
<dbReference type="RefSeq" id="WP_345268497.1">
    <property type="nucleotide sequence ID" value="NZ_BAABHB010000005.1"/>
</dbReference>
<protein>
    <submittedName>
        <fullName evidence="1">Uncharacterized protein</fullName>
    </submittedName>
</protein>
<organism evidence="1 2">
    <name type="scientific">Nibrella viscosa</name>
    <dbReference type="NCBI Taxonomy" id="1084524"/>
    <lineage>
        <taxon>Bacteria</taxon>
        <taxon>Pseudomonadati</taxon>
        <taxon>Bacteroidota</taxon>
        <taxon>Cytophagia</taxon>
        <taxon>Cytophagales</taxon>
        <taxon>Spirosomataceae</taxon>
        <taxon>Nibrella</taxon>
    </lineage>
</organism>